<dbReference type="Proteomes" id="UP001175137">
    <property type="component" value="Unassembled WGS sequence"/>
</dbReference>
<evidence type="ECO:0000313" key="2">
    <source>
        <dbReference type="Proteomes" id="UP001175137"/>
    </source>
</evidence>
<organism evidence="1 2">
    <name type="scientific">Bacillus cereus</name>
    <dbReference type="NCBI Taxonomy" id="1396"/>
    <lineage>
        <taxon>Bacteria</taxon>
        <taxon>Bacillati</taxon>
        <taxon>Bacillota</taxon>
        <taxon>Bacilli</taxon>
        <taxon>Bacillales</taxon>
        <taxon>Bacillaceae</taxon>
        <taxon>Bacillus</taxon>
        <taxon>Bacillus cereus group</taxon>
    </lineage>
</organism>
<comment type="caution">
    <text evidence="1">The sequence shown here is derived from an EMBL/GenBank/DDBJ whole genome shotgun (WGS) entry which is preliminary data.</text>
</comment>
<reference evidence="1" key="1">
    <citation type="submission" date="2023-07" db="EMBL/GenBank/DDBJ databases">
        <title>Complete genome sequence of Bacillus cereus SRCM126073 isolated from soil.</title>
        <authorList>
            <person name="Yang H.-G."/>
            <person name="Ryu M.-S."/>
            <person name="Ha G.-S."/>
            <person name="Yang H.-J."/>
            <person name="Jeong D.-Y."/>
        </authorList>
    </citation>
    <scope>NUCLEOTIDE SEQUENCE</scope>
    <source>
        <strain evidence="1">SRCM126073</strain>
    </source>
</reference>
<name>A0AAW7NQJ6_BACCE</name>
<gene>
    <name evidence="1" type="ORF">QYM23_31240</name>
</gene>
<proteinExistence type="predicted"/>
<protein>
    <submittedName>
        <fullName evidence="1">Uncharacterized protein</fullName>
    </submittedName>
</protein>
<dbReference type="RefSeq" id="WP_301266348.1">
    <property type="nucleotide sequence ID" value="NZ_JAUIQW010000004.1"/>
</dbReference>
<dbReference type="EMBL" id="JAUIQW010000004">
    <property type="protein sequence ID" value="MDN4877257.1"/>
    <property type="molecule type" value="Genomic_DNA"/>
</dbReference>
<sequence length="396" mass="47511">MTFNFFEQKEKRNLIPLELPNKKVYFFDLFELENSFVSRLDVIRIANTFLMESVQLIINAISLFESGYFDNAYYSLRQSLETALTMVYLSDLEEDKREKELLKWEDKSWFPMYQGMVKLLEGQLAIFSDVKENMTDYFDEIEGVKKQLNKYVHKQGFDTFYISRNHFFNKKRDQNPMIEEFEFFIERCIGAIVIFRLCIDPLPVLLMNEEIYSRTEEFMSDAFSSEFIEKYVGIKNIEKYKQTNIYKGAYDYFIQFEKRLPEVLDVIKNKYIDKRKIDRILSQVHILKNTERQAVVIAMMSEKVTRIMLSDFMIEFFFTNTKSIREGLGLSSEKYLELQNQNMIVLNSPIDNAFISTINVEGNNFFIEHNQEFDFEEFEEFQTKVRNKFNEYNIHR</sequence>
<dbReference type="AlphaFoldDB" id="A0AAW7NQJ6"/>
<evidence type="ECO:0000313" key="1">
    <source>
        <dbReference type="EMBL" id="MDN4877257.1"/>
    </source>
</evidence>
<accession>A0AAW7NQJ6</accession>